<dbReference type="EMBL" id="CADCTJ010000143">
    <property type="protein sequence ID" value="CAA9219136.1"/>
    <property type="molecule type" value="Genomic_DNA"/>
</dbReference>
<dbReference type="GO" id="GO:0004315">
    <property type="term" value="F:3-oxoacyl-[acyl-carrier-protein] synthase activity"/>
    <property type="evidence" value="ECO:0007669"/>
    <property type="project" value="UniProtKB-EC"/>
</dbReference>
<evidence type="ECO:0000313" key="5">
    <source>
        <dbReference type="EMBL" id="CAA9219136.1"/>
    </source>
</evidence>
<dbReference type="Pfam" id="PF00109">
    <property type="entry name" value="ketoacyl-synt"/>
    <property type="match status" value="1"/>
</dbReference>
<evidence type="ECO:0000256" key="1">
    <source>
        <dbReference type="ARBA" id="ARBA00008467"/>
    </source>
</evidence>
<dbReference type="PANTHER" id="PTHR11712">
    <property type="entry name" value="POLYKETIDE SYNTHASE-RELATED"/>
    <property type="match status" value="1"/>
</dbReference>
<dbReference type="InterPro" id="IPR000794">
    <property type="entry name" value="Beta-ketoacyl_synthase"/>
</dbReference>
<proteinExistence type="inferred from homology"/>
<evidence type="ECO:0000256" key="2">
    <source>
        <dbReference type="ARBA" id="ARBA00022679"/>
    </source>
</evidence>
<evidence type="ECO:0000259" key="4">
    <source>
        <dbReference type="PROSITE" id="PS52004"/>
    </source>
</evidence>
<accession>A0A6J4H9W3</accession>
<organism evidence="5">
    <name type="scientific">uncultured Adhaeribacter sp</name>
    <dbReference type="NCBI Taxonomy" id="448109"/>
    <lineage>
        <taxon>Bacteria</taxon>
        <taxon>Pseudomonadati</taxon>
        <taxon>Bacteroidota</taxon>
        <taxon>Cytophagia</taxon>
        <taxon>Cytophagales</taxon>
        <taxon>Hymenobacteraceae</taxon>
        <taxon>Adhaeribacter</taxon>
        <taxon>environmental samples</taxon>
    </lineage>
</organism>
<dbReference type="InterPro" id="IPR020841">
    <property type="entry name" value="PKS_Beta-ketoAc_synthase_dom"/>
</dbReference>
<dbReference type="AlphaFoldDB" id="A0A6J4H9W3"/>
<feature type="domain" description="Ketosynthase family 3 (KS3)" evidence="4">
    <location>
        <begin position="1"/>
        <end position="395"/>
    </location>
</feature>
<reference evidence="5" key="1">
    <citation type="submission" date="2020-02" db="EMBL/GenBank/DDBJ databases">
        <authorList>
            <person name="Meier V. D."/>
        </authorList>
    </citation>
    <scope>NUCLEOTIDE SEQUENCE</scope>
    <source>
        <strain evidence="5">AVDCRST_MAG95</strain>
    </source>
</reference>
<protein>
    <submittedName>
        <fullName evidence="5">3-oxoacyl-[acyl-carrier-protein] synthase, KASII</fullName>
        <ecNumber evidence="5">2.3.1.179</ecNumber>
    </submittedName>
</protein>
<dbReference type="PROSITE" id="PS52004">
    <property type="entry name" value="KS3_2"/>
    <property type="match status" value="1"/>
</dbReference>
<name>A0A6J4H9W3_9BACT</name>
<dbReference type="InterPro" id="IPR014030">
    <property type="entry name" value="Ketoacyl_synth_N"/>
</dbReference>
<gene>
    <name evidence="5" type="ORF">AVDCRST_MAG95-451</name>
</gene>
<dbReference type="InterPro" id="IPR016039">
    <property type="entry name" value="Thiolase-like"/>
</dbReference>
<keyword evidence="2 3" id="KW-0808">Transferase</keyword>
<comment type="similarity">
    <text evidence="1 3">Belongs to the thiolase-like superfamily. Beta-ketoacyl-ACP synthases family.</text>
</comment>
<dbReference type="PANTHER" id="PTHR11712:SF347">
    <property type="entry name" value="BETA KETOACYL-ACYL CARRIER PROTEIN SYNTHASE"/>
    <property type="match status" value="1"/>
</dbReference>
<evidence type="ECO:0000256" key="3">
    <source>
        <dbReference type="RuleBase" id="RU003694"/>
    </source>
</evidence>
<dbReference type="Gene3D" id="3.40.47.10">
    <property type="match status" value="1"/>
</dbReference>
<sequence length="398" mass="42701">MSSTAYIVIKGVGSVSPLGYIPEDINTAYHTATSPIQTSPFNGKLVPVASLPETVESYLAAIRRENRFYKTIDRTASLAIAAARQAVVQASWGTEKEVTINIGSSRGATGLFEKYYDDFHRDPGQLSPQASPATTLGNISSWVARDLATDGPVISHSVTCSTALQAMANGFAWLKSGMANRFLAGAAEAPLTPFTVAQMQALGIYSPNKFNDYWCRPLNLAKQNTFVLGEGAAVFALERLSVANIPPSAICLEAIGFGFENIPSRTGISPQGLHFRKAMQQALAQLPYADQTIDAIVLHAPGTVAGDQAEINAIRAIFTNNIPVLTSNKMLIGHTLGASAALSLEYAINILNTQQILGFPYPVFFDNKTNPKFFRRILLLSAGFGGNAAALIVRKWES</sequence>
<dbReference type="SUPFAM" id="SSF53901">
    <property type="entry name" value="Thiolase-like"/>
    <property type="match status" value="1"/>
</dbReference>
<dbReference type="EC" id="2.3.1.179" evidence="5"/>
<dbReference type="GO" id="GO:0006633">
    <property type="term" value="P:fatty acid biosynthetic process"/>
    <property type="evidence" value="ECO:0007669"/>
    <property type="project" value="TreeGrafter"/>
</dbReference>
<dbReference type="InterPro" id="IPR014031">
    <property type="entry name" value="Ketoacyl_synth_C"/>
</dbReference>
<keyword evidence="5" id="KW-0012">Acyltransferase</keyword>
<dbReference type="SMART" id="SM00825">
    <property type="entry name" value="PKS_KS"/>
    <property type="match status" value="1"/>
</dbReference>
<dbReference type="Pfam" id="PF02801">
    <property type="entry name" value="Ketoacyl-synt_C"/>
    <property type="match status" value="1"/>
</dbReference>